<evidence type="ECO:0000313" key="7">
    <source>
        <dbReference type="Proteomes" id="UP000887565"/>
    </source>
</evidence>
<feature type="transmembrane region" description="Helical" evidence="5">
    <location>
        <begin position="116"/>
        <end position="137"/>
    </location>
</feature>
<evidence type="ECO:0000256" key="1">
    <source>
        <dbReference type="ARBA" id="ARBA00004370"/>
    </source>
</evidence>
<dbReference type="InterPro" id="IPR017452">
    <property type="entry name" value="GPCR_Rhodpsn_7TM"/>
</dbReference>
<keyword evidence="7" id="KW-1185">Reference proteome</keyword>
<dbReference type="PROSITE" id="PS50262">
    <property type="entry name" value="G_PROTEIN_RECEP_F1_2"/>
    <property type="match status" value="1"/>
</dbReference>
<keyword evidence="4 5" id="KW-0472">Membrane</keyword>
<evidence type="ECO:0000313" key="8">
    <source>
        <dbReference type="WBParaSite" id="nRc.2.0.1.t11254-RA"/>
    </source>
</evidence>
<dbReference type="Pfam" id="PF10320">
    <property type="entry name" value="7TM_GPCR_Srsx"/>
    <property type="match status" value="1"/>
</dbReference>
<evidence type="ECO:0000259" key="6">
    <source>
        <dbReference type="PROSITE" id="PS50262"/>
    </source>
</evidence>
<evidence type="ECO:0000256" key="5">
    <source>
        <dbReference type="SAM" id="Phobius"/>
    </source>
</evidence>
<dbReference type="Proteomes" id="UP000887565">
    <property type="component" value="Unplaced"/>
</dbReference>
<evidence type="ECO:0000256" key="4">
    <source>
        <dbReference type="ARBA" id="ARBA00023136"/>
    </source>
</evidence>
<organism evidence="7 8">
    <name type="scientific">Romanomermis culicivorax</name>
    <name type="common">Nematode worm</name>
    <dbReference type="NCBI Taxonomy" id="13658"/>
    <lineage>
        <taxon>Eukaryota</taxon>
        <taxon>Metazoa</taxon>
        <taxon>Ecdysozoa</taxon>
        <taxon>Nematoda</taxon>
        <taxon>Enoplea</taxon>
        <taxon>Dorylaimia</taxon>
        <taxon>Mermithida</taxon>
        <taxon>Mermithoidea</taxon>
        <taxon>Mermithidae</taxon>
        <taxon>Romanomermis</taxon>
    </lineage>
</organism>
<name>A0A915IAP5_ROMCU</name>
<accession>A0A915IAP5</accession>
<reference evidence="8" key="1">
    <citation type="submission" date="2022-11" db="UniProtKB">
        <authorList>
            <consortium name="WormBaseParasite"/>
        </authorList>
    </citation>
    <scope>IDENTIFICATION</scope>
</reference>
<proteinExistence type="predicted"/>
<sequence length="170" mass="19126">MTFCVNGMLQRKMNQTSGTGNNDTSNFEDMAARSIHILNYQATGYFLWLFICPLNVLGASTFILVVQNWGPLRSPTQFFMLNQSAAQIGASLFYLVGAVYNLYCYHSGMPAAMTKLNCLALMNYATLFIMISHSFLLCAAIDRFFACALPHYYTNRTARYVQSCLTGHKF</sequence>
<dbReference type="GO" id="GO:0016020">
    <property type="term" value="C:membrane"/>
    <property type="evidence" value="ECO:0007669"/>
    <property type="project" value="UniProtKB-SubCell"/>
</dbReference>
<dbReference type="Gene3D" id="1.20.1070.10">
    <property type="entry name" value="Rhodopsin 7-helix transmembrane proteins"/>
    <property type="match status" value="1"/>
</dbReference>
<feature type="transmembrane region" description="Helical" evidence="5">
    <location>
        <begin position="45"/>
        <end position="65"/>
    </location>
</feature>
<dbReference type="WBParaSite" id="nRc.2.0.1.t11254-RA">
    <property type="protein sequence ID" value="nRc.2.0.1.t11254-RA"/>
    <property type="gene ID" value="nRc.2.0.1.g11254"/>
</dbReference>
<comment type="subcellular location">
    <subcellularLocation>
        <location evidence="1">Membrane</location>
    </subcellularLocation>
</comment>
<protein>
    <submittedName>
        <fullName evidence="8">G-protein coupled receptors family 1 profile domain-containing protein</fullName>
    </submittedName>
</protein>
<evidence type="ECO:0000256" key="2">
    <source>
        <dbReference type="ARBA" id="ARBA00022692"/>
    </source>
</evidence>
<evidence type="ECO:0000256" key="3">
    <source>
        <dbReference type="ARBA" id="ARBA00022989"/>
    </source>
</evidence>
<keyword evidence="3 5" id="KW-1133">Transmembrane helix</keyword>
<feature type="transmembrane region" description="Helical" evidence="5">
    <location>
        <begin position="85"/>
        <end position="104"/>
    </location>
</feature>
<dbReference type="SUPFAM" id="SSF81321">
    <property type="entry name" value="Family A G protein-coupled receptor-like"/>
    <property type="match status" value="1"/>
</dbReference>
<feature type="domain" description="G-protein coupled receptors family 1 profile" evidence="6">
    <location>
        <begin position="58"/>
        <end position="170"/>
    </location>
</feature>
<dbReference type="AlphaFoldDB" id="A0A915IAP5"/>
<keyword evidence="2 5" id="KW-0812">Transmembrane</keyword>
<dbReference type="InterPro" id="IPR019424">
    <property type="entry name" value="7TM_GPCR_Srsx"/>
</dbReference>